<evidence type="ECO:0000259" key="8">
    <source>
        <dbReference type="PROSITE" id="PS50157"/>
    </source>
</evidence>
<evidence type="ECO:0000256" key="5">
    <source>
        <dbReference type="SAM" id="MobiDB-lite"/>
    </source>
</evidence>
<evidence type="ECO:0000313" key="10">
    <source>
        <dbReference type="Proteomes" id="UP000317650"/>
    </source>
</evidence>
<proteinExistence type="predicted"/>
<dbReference type="InterPro" id="IPR036869">
    <property type="entry name" value="J_dom_sf"/>
</dbReference>
<evidence type="ECO:0000259" key="7">
    <source>
        <dbReference type="PROSITE" id="PS50076"/>
    </source>
</evidence>
<dbReference type="SUPFAM" id="SSF46565">
    <property type="entry name" value="Chaperone J-domain"/>
    <property type="match status" value="1"/>
</dbReference>
<dbReference type="PANTHER" id="PTHR45495">
    <property type="entry name" value="DNAJ PROTEIN JJJ1 HOMOLOG"/>
    <property type="match status" value="1"/>
</dbReference>
<dbReference type="InterPro" id="IPR018253">
    <property type="entry name" value="DnaJ_domain_CS"/>
</dbReference>
<dbReference type="InterPro" id="IPR022755">
    <property type="entry name" value="Znf_C2H2_jaz"/>
</dbReference>
<keyword evidence="3" id="KW-0862">Zinc</keyword>
<feature type="compositionally biased region" description="Basic and acidic residues" evidence="5">
    <location>
        <begin position="589"/>
        <end position="600"/>
    </location>
</feature>
<sequence>MAAEPRKRCLYEVLGVQRDCSQEEIRSAYKRLALQLHPDKVAASGTVDATSATAAFQELLHAYEVLSDPKERAWYDSHRSQILFSDPSAASKSHKPSAFFDLDLFAFFSNSVFSGYSDSGKGFYKVYGDLFAKVYAQEIWFANELGLGADAVTPAPLIGNLECPYTQVTAFYNYWLGFCTVMDFGWVDEYDASMGPNRRSRRAMEEENKKLRKKARREYNDTVRGLAAFVKKRDKRVVDMMVKKKLAEEKHRAEEKARKKEEERKKMEKAKLFEEPEWTQSNEQEDDFHELEDDDDDNDHKKKGREEFYCVVCNKKFKSDKQWKNHEQSKKHKDKVAELRMAFKEEDEEFLEEEGDVEVHVSFDYEPPESEDSDVVEELSDKLREDLELPETNDDAEHLEERDDESSILEAMVAGRKNRKNNSLKQHDSSLNDIYHPDNGEQSSMDYDSQRRGRRHRASRSGTSEADSEVKKERGETSREDTEVKNHETSTEYHSEASSLLVEETTVINKKDRPTGKNQKSKKQQVDGKGAGKKVAPADTNNLPKGRKQKANSKAPSNACETCGETFETRNKLFAHLGDTGHASLKSRNKAESKRVDRSEATSAPGSTPPSLPSMLLVVPEGPSPPSTPPVPVGVVPVVGGLKVVGVVVVLGGVVLVLVGVPIAGVLLVGVVLVGVPEVPATLTQKKTKQELEEKQGLDMNKQ</sequence>
<evidence type="ECO:0000256" key="6">
    <source>
        <dbReference type="SAM" id="Phobius"/>
    </source>
</evidence>
<dbReference type="PANTHER" id="PTHR45495:SF1">
    <property type="entry name" value="DNAJ PROTEIN JJJ1 HOMOLOG"/>
    <property type="match status" value="1"/>
</dbReference>
<protein>
    <recommendedName>
        <fullName evidence="11">J domain-containing protein</fullName>
    </recommendedName>
</protein>
<evidence type="ECO:0008006" key="11">
    <source>
        <dbReference type="Google" id="ProtNLM"/>
    </source>
</evidence>
<organism evidence="9 10">
    <name type="scientific">Musa balbisiana</name>
    <name type="common">Banana</name>
    <dbReference type="NCBI Taxonomy" id="52838"/>
    <lineage>
        <taxon>Eukaryota</taxon>
        <taxon>Viridiplantae</taxon>
        <taxon>Streptophyta</taxon>
        <taxon>Embryophyta</taxon>
        <taxon>Tracheophyta</taxon>
        <taxon>Spermatophyta</taxon>
        <taxon>Magnoliopsida</taxon>
        <taxon>Liliopsida</taxon>
        <taxon>Zingiberales</taxon>
        <taxon>Musaceae</taxon>
        <taxon>Musa</taxon>
    </lineage>
</organism>
<evidence type="ECO:0000256" key="2">
    <source>
        <dbReference type="ARBA" id="ARBA00022771"/>
    </source>
</evidence>
<dbReference type="InterPro" id="IPR001623">
    <property type="entry name" value="DnaJ_domain"/>
</dbReference>
<dbReference type="GO" id="GO:0008270">
    <property type="term" value="F:zinc ion binding"/>
    <property type="evidence" value="ECO:0007669"/>
    <property type="project" value="UniProtKB-KW"/>
</dbReference>
<dbReference type="PRINTS" id="PR00625">
    <property type="entry name" value="JDOMAIN"/>
</dbReference>
<feature type="compositionally biased region" description="Basic and acidic residues" evidence="5">
    <location>
        <begin position="425"/>
        <end position="439"/>
    </location>
</feature>
<dbReference type="InterPro" id="IPR044648">
    <property type="entry name" value="JJJ1_plant"/>
</dbReference>
<dbReference type="InterPro" id="IPR036236">
    <property type="entry name" value="Znf_C2H2_sf"/>
</dbReference>
<evidence type="ECO:0000256" key="4">
    <source>
        <dbReference type="PROSITE-ProRule" id="PRU00042"/>
    </source>
</evidence>
<dbReference type="Pfam" id="PF21884">
    <property type="entry name" value="ZUO1-like_ZHD"/>
    <property type="match status" value="1"/>
</dbReference>
<dbReference type="InterPro" id="IPR054076">
    <property type="entry name" value="ZUO1-like_ZHD"/>
</dbReference>
<feature type="compositionally biased region" description="Basic and acidic residues" evidence="5">
    <location>
        <begin position="468"/>
        <end position="495"/>
    </location>
</feature>
<keyword evidence="6" id="KW-0812">Transmembrane</keyword>
<dbReference type="GO" id="GO:0003676">
    <property type="term" value="F:nucleic acid binding"/>
    <property type="evidence" value="ECO:0007669"/>
    <property type="project" value="InterPro"/>
</dbReference>
<feature type="region of interest" description="Disordered" evidence="5">
    <location>
        <begin position="347"/>
        <end position="561"/>
    </location>
</feature>
<accession>A0A4S8JRU9</accession>
<dbReference type="EMBL" id="PYDT01000004">
    <property type="protein sequence ID" value="THU64809.1"/>
    <property type="molecule type" value="Genomic_DNA"/>
</dbReference>
<gene>
    <name evidence="9" type="ORF">C4D60_Mb01t30360</name>
</gene>
<keyword evidence="6" id="KW-1133">Transmembrane helix</keyword>
<dbReference type="GO" id="GO:0005783">
    <property type="term" value="C:endoplasmic reticulum"/>
    <property type="evidence" value="ECO:0007669"/>
    <property type="project" value="UniProtKB-ARBA"/>
</dbReference>
<feature type="domain" description="C2H2-type" evidence="8">
    <location>
        <begin position="558"/>
        <end position="587"/>
    </location>
</feature>
<dbReference type="SMART" id="SM00451">
    <property type="entry name" value="ZnF_U1"/>
    <property type="match status" value="1"/>
</dbReference>
<keyword evidence="2 4" id="KW-0863">Zinc-finger</keyword>
<keyword evidence="6" id="KW-0472">Membrane</keyword>
<feature type="compositionally biased region" description="Acidic residues" evidence="5">
    <location>
        <begin position="347"/>
        <end position="356"/>
    </location>
</feature>
<name>A0A4S8JRU9_MUSBA</name>
<dbReference type="SUPFAM" id="SSF57667">
    <property type="entry name" value="beta-beta-alpha zinc fingers"/>
    <property type="match status" value="1"/>
</dbReference>
<dbReference type="Pfam" id="PF00226">
    <property type="entry name" value="DnaJ"/>
    <property type="match status" value="1"/>
</dbReference>
<feature type="compositionally biased region" description="Acidic residues" evidence="5">
    <location>
        <begin position="366"/>
        <end position="378"/>
    </location>
</feature>
<dbReference type="AlphaFoldDB" id="A0A4S8JRU9"/>
<dbReference type="SMART" id="SM00271">
    <property type="entry name" value="DnaJ"/>
    <property type="match status" value="1"/>
</dbReference>
<dbReference type="InterPro" id="IPR013087">
    <property type="entry name" value="Znf_C2H2_type"/>
</dbReference>
<feature type="domain" description="J" evidence="7">
    <location>
        <begin position="9"/>
        <end position="79"/>
    </location>
</feature>
<dbReference type="PROSITE" id="PS00028">
    <property type="entry name" value="ZINC_FINGER_C2H2_1"/>
    <property type="match status" value="2"/>
</dbReference>
<dbReference type="SMART" id="SM00355">
    <property type="entry name" value="ZnF_C2H2"/>
    <property type="match status" value="2"/>
</dbReference>
<dbReference type="STRING" id="52838.A0A4S8JRU9"/>
<dbReference type="PROSITE" id="PS50157">
    <property type="entry name" value="ZINC_FINGER_C2H2_2"/>
    <property type="match status" value="1"/>
</dbReference>
<feature type="region of interest" description="Disordered" evidence="5">
    <location>
        <begin position="248"/>
        <end position="302"/>
    </location>
</feature>
<feature type="region of interest" description="Disordered" evidence="5">
    <location>
        <begin position="579"/>
        <end position="624"/>
    </location>
</feature>
<dbReference type="InterPro" id="IPR003604">
    <property type="entry name" value="Matrin/U1-like-C_Znf_C2H2"/>
</dbReference>
<comment type="caution">
    <text evidence="9">The sequence shown here is derived from an EMBL/GenBank/DDBJ whole genome shotgun (WGS) entry which is preliminary data.</text>
</comment>
<dbReference type="CDD" id="cd06257">
    <property type="entry name" value="DnaJ"/>
    <property type="match status" value="1"/>
</dbReference>
<dbReference type="Gene3D" id="3.30.160.60">
    <property type="entry name" value="Classic Zinc Finger"/>
    <property type="match status" value="1"/>
</dbReference>
<feature type="transmembrane region" description="Helical" evidence="6">
    <location>
        <begin position="644"/>
        <end position="676"/>
    </location>
</feature>
<dbReference type="Pfam" id="PF12171">
    <property type="entry name" value="zf-C2H2_jaz"/>
    <property type="match status" value="1"/>
</dbReference>
<reference evidence="9 10" key="1">
    <citation type="journal article" date="2019" name="Nat. Plants">
        <title>Genome sequencing of Musa balbisiana reveals subgenome evolution and function divergence in polyploid bananas.</title>
        <authorList>
            <person name="Yao X."/>
        </authorList>
    </citation>
    <scope>NUCLEOTIDE SEQUENCE [LARGE SCALE GENOMIC DNA]</scope>
    <source>
        <strain evidence="10">cv. DH-PKW</strain>
        <tissue evidence="9">Leaves</tissue>
    </source>
</reference>
<feature type="compositionally biased region" description="Basic and acidic residues" evidence="5">
    <location>
        <begin position="248"/>
        <end position="274"/>
    </location>
</feature>
<evidence type="ECO:0000313" key="9">
    <source>
        <dbReference type="EMBL" id="THU64809.1"/>
    </source>
</evidence>
<keyword evidence="1" id="KW-0479">Metal-binding</keyword>
<dbReference type="PROSITE" id="PS50076">
    <property type="entry name" value="DNAJ_2"/>
    <property type="match status" value="1"/>
</dbReference>
<evidence type="ECO:0000256" key="3">
    <source>
        <dbReference type="ARBA" id="ARBA00022833"/>
    </source>
</evidence>
<dbReference type="Proteomes" id="UP000317650">
    <property type="component" value="Chromosome 1"/>
</dbReference>
<feature type="compositionally biased region" description="Acidic residues" evidence="5">
    <location>
        <begin position="283"/>
        <end position="297"/>
    </location>
</feature>
<keyword evidence="10" id="KW-1185">Reference proteome</keyword>
<evidence type="ECO:0000256" key="1">
    <source>
        <dbReference type="ARBA" id="ARBA00022723"/>
    </source>
</evidence>
<dbReference type="Gene3D" id="1.10.287.110">
    <property type="entry name" value="DnaJ domain"/>
    <property type="match status" value="1"/>
</dbReference>
<dbReference type="PROSITE" id="PS00636">
    <property type="entry name" value="DNAJ_1"/>
    <property type="match status" value="1"/>
</dbReference>